<evidence type="ECO:0000256" key="7">
    <source>
        <dbReference type="PROSITE-ProRule" id="PRU01091"/>
    </source>
</evidence>
<dbReference type="InterPro" id="IPR036388">
    <property type="entry name" value="WH-like_DNA-bd_sf"/>
</dbReference>
<dbReference type="STRING" id="180163.SAMN02745174_01180"/>
<evidence type="ECO:0000256" key="5">
    <source>
        <dbReference type="ARBA" id="ARBA00023163"/>
    </source>
</evidence>
<dbReference type="GO" id="GO:0032993">
    <property type="term" value="C:protein-DNA complex"/>
    <property type="evidence" value="ECO:0007669"/>
    <property type="project" value="TreeGrafter"/>
</dbReference>
<dbReference type="Gene3D" id="1.10.10.10">
    <property type="entry name" value="Winged helix-like DNA-binding domain superfamily/Winged helix DNA-binding domain"/>
    <property type="match status" value="1"/>
</dbReference>
<dbReference type="PROSITE" id="PS51755">
    <property type="entry name" value="OMPR_PHOB"/>
    <property type="match status" value="1"/>
</dbReference>
<evidence type="ECO:0000313" key="10">
    <source>
        <dbReference type="EMBL" id="SJZ65224.1"/>
    </source>
</evidence>
<evidence type="ECO:0000259" key="9">
    <source>
        <dbReference type="PROSITE" id="PS51755"/>
    </source>
</evidence>
<evidence type="ECO:0000256" key="6">
    <source>
        <dbReference type="PROSITE-ProRule" id="PRU00169"/>
    </source>
</evidence>
<evidence type="ECO:0000256" key="1">
    <source>
        <dbReference type="ARBA" id="ARBA00022553"/>
    </source>
</evidence>
<keyword evidence="3" id="KW-0805">Transcription regulation</keyword>
<feature type="domain" description="OmpR/PhoB-type" evidence="9">
    <location>
        <begin position="118"/>
        <end position="214"/>
    </location>
</feature>
<keyword evidence="11" id="KW-1185">Reference proteome</keyword>
<keyword evidence="2" id="KW-0902">Two-component regulatory system</keyword>
<dbReference type="GO" id="GO:0005829">
    <property type="term" value="C:cytosol"/>
    <property type="evidence" value="ECO:0007669"/>
    <property type="project" value="TreeGrafter"/>
</dbReference>
<dbReference type="SMART" id="SM00448">
    <property type="entry name" value="REC"/>
    <property type="match status" value="1"/>
</dbReference>
<sequence>MVLIVDDTLIIVELVKDILKRENIEVDEAFNGMEALDKIKLKNFDLIIVDIMMPELNGLELVKIIREFSEVPIIFLTALSDEKSQTLAYDYGADGYLIKPFSSQILISIVKRFLNKKEIIKKYENLELHFKSRKILLDNKELYLPTKERELLFYLVENEGVVKNREQILNAVWGYDFYGNDRVVDKHMTKLRDNLQNYSKFLKTIKMVGYKFEGSSF</sequence>
<feature type="DNA-binding region" description="OmpR/PhoB-type" evidence="7">
    <location>
        <begin position="118"/>
        <end position="214"/>
    </location>
</feature>
<evidence type="ECO:0000259" key="8">
    <source>
        <dbReference type="PROSITE" id="PS50110"/>
    </source>
</evidence>
<dbReference type="RefSeq" id="WP_078693675.1">
    <property type="nucleotide sequence ID" value="NZ_FUWX01000008.1"/>
</dbReference>
<name>A0A1T4MEP2_9FUSO</name>
<evidence type="ECO:0000256" key="4">
    <source>
        <dbReference type="ARBA" id="ARBA00023125"/>
    </source>
</evidence>
<dbReference type="InterPro" id="IPR039420">
    <property type="entry name" value="WalR-like"/>
</dbReference>
<dbReference type="GO" id="GO:0000976">
    <property type="term" value="F:transcription cis-regulatory region binding"/>
    <property type="evidence" value="ECO:0007669"/>
    <property type="project" value="TreeGrafter"/>
</dbReference>
<dbReference type="CDD" id="cd00383">
    <property type="entry name" value="trans_reg_C"/>
    <property type="match status" value="1"/>
</dbReference>
<dbReference type="PROSITE" id="PS50110">
    <property type="entry name" value="RESPONSE_REGULATORY"/>
    <property type="match status" value="1"/>
</dbReference>
<dbReference type="GO" id="GO:0006355">
    <property type="term" value="P:regulation of DNA-templated transcription"/>
    <property type="evidence" value="ECO:0007669"/>
    <property type="project" value="InterPro"/>
</dbReference>
<dbReference type="PANTHER" id="PTHR48111">
    <property type="entry name" value="REGULATOR OF RPOS"/>
    <property type="match status" value="1"/>
</dbReference>
<feature type="domain" description="Response regulatory" evidence="8">
    <location>
        <begin position="1"/>
        <end position="114"/>
    </location>
</feature>
<keyword evidence="4 7" id="KW-0238">DNA-binding</keyword>
<dbReference type="Pfam" id="PF00486">
    <property type="entry name" value="Trans_reg_C"/>
    <property type="match status" value="1"/>
</dbReference>
<protein>
    <submittedName>
        <fullName evidence="10">DNA-binding response regulator, OmpR family, contains REC and winged-helix (WHTH) domain</fullName>
    </submittedName>
</protein>
<evidence type="ECO:0000256" key="2">
    <source>
        <dbReference type="ARBA" id="ARBA00023012"/>
    </source>
</evidence>
<dbReference type="InterPro" id="IPR001867">
    <property type="entry name" value="OmpR/PhoB-type_DNA-bd"/>
</dbReference>
<dbReference type="Pfam" id="PF00072">
    <property type="entry name" value="Response_reg"/>
    <property type="match status" value="1"/>
</dbReference>
<dbReference type="AlphaFoldDB" id="A0A1T4MEP2"/>
<dbReference type="InterPro" id="IPR001789">
    <property type="entry name" value="Sig_transdc_resp-reg_receiver"/>
</dbReference>
<dbReference type="SMART" id="SM00862">
    <property type="entry name" value="Trans_reg_C"/>
    <property type="match status" value="1"/>
</dbReference>
<dbReference type="GO" id="GO:0000156">
    <property type="term" value="F:phosphorelay response regulator activity"/>
    <property type="evidence" value="ECO:0007669"/>
    <property type="project" value="TreeGrafter"/>
</dbReference>
<evidence type="ECO:0000313" key="11">
    <source>
        <dbReference type="Proteomes" id="UP000191153"/>
    </source>
</evidence>
<dbReference type="OrthoDB" id="86474at2"/>
<organism evidence="10 11">
    <name type="scientific">Cetobacterium ceti</name>
    <dbReference type="NCBI Taxonomy" id="180163"/>
    <lineage>
        <taxon>Bacteria</taxon>
        <taxon>Fusobacteriati</taxon>
        <taxon>Fusobacteriota</taxon>
        <taxon>Fusobacteriia</taxon>
        <taxon>Fusobacteriales</taxon>
        <taxon>Fusobacteriaceae</taxon>
        <taxon>Cetobacterium</taxon>
    </lineage>
</organism>
<proteinExistence type="predicted"/>
<dbReference type="Gene3D" id="3.40.50.2300">
    <property type="match status" value="1"/>
</dbReference>
<dbReference type="PANTHER" id="PTHR48111:SF21">
    <property type="entry name" value="DNA-BINDING DUAL MASTER TRANSCRIPTIONAL REGULATOR RPAA"/>
    <property type="match status" value="1"/>
</dbReference>
<keyword evidence="1 6" id="KW-0597">Phosphoprotein</keyword>
<dbReference type="EMBL" id="FUWX01000008">
    <property type="protein sequence ID" value="SJZ65224.1"/>
    <property type="molecule type" value="Genomic_DNA"/>
</dbReference>
<gene>
    <name evidence="10" type="ORF">SAMN02745174_01180</name>
</gene>
<dbReference type="SUPFAM" id="SSF52172">
    <property type="entry name" value="CheY-like"/>
    <property type="match status" value="1"/>
</dbReference>
<dbReference type="Proteomes" id="UP000191153">
    <property type="component" value="Unassembled WGS sequence"/>
</dbReference>
<accession>A0A1T4MEP2</accession>
<evidence type="ECO:0000256" key="3">
    <source>
        <dbReference type="ARBA" id="ARBA00023015"/>
    </source>
</evidence>
<reference evidence="10 11" key="1">
    <citation type="submission" date="2017-02" db="EMBL/GenBank/DDBJ databases">
        <authorList>
            <person name="Peterson S.W."/>
        </authorList>
    </citation>
    <scope>NUCLEOTIDE SEQUENCE [LARGE SCALE GENOMIC DNA]</scope>
    <source>
        <strain evidence="10 11">ATCC 700028</strain>
    </source>
</reference>
<dbReference type="InterPro" id="IPR011006">
    <property type="entry name" value="CheY-like_superfamily"/>
</dbReference>
<dbReference type="CDD" id="cd17574">
    <property type="entry name" value="REC_OmpR"/>
    <property type="match status" value="1"/>
</dbReference>
<feature type="modified residue" description="4-aspartylphosphate" evidence="6">
    <location>
        <position position="50"/>
    </location>
</feature>
<keyword evidence="5" id="KW-0804">Transcription</keyword>